<proteinExistence type="predicted"/>
<organism evidence="2 3">
    <name type="scientific">Hemibagrus wyckioides</name>
    <dbReference type="NCBI Taxonomy" id="337641"/>
    <lineage>
        <taxon>Eukaryota</taxon>
        <taxon>Metazoa</taxon>
        <taxon>Chordata</taxon>
        <taxon>Craniata</taxon>
        <taxon>Vertebrata</taxon>
        <taxon>Euteleostomi</taxon>
        <taxon>Actinopterygii</taxon>
        <taxon>Neopterygii</taxon>
        <taxon>Teleostei</taxon>
        <taxon>Ostariophysi</taxon>
        <taxon>Siluriformes</taxon>
        <taxon>Bagridae</taxon>
        <taxon>Hemibagrus</taxon>
    </lineage>
</organism>
<evidence type="ECO:0000256" key="1">
    <source>
        <dbReference type="SAM" id="MobiDB-lite"/>
    </source>
</evidence>
<reference evidence="2 3" key="1">
    <citation type="submission" date="2021-06" db="EMBL/GenBank/DDBJ databases">
        <title>Chromosome-level genome assembly of the red-tail catfish (Hemibagrus wyckioides).</title>
        <authorList>
            <person name="Shao F."/>
        </authorList>
    </citation>
    <scope>NUCLEOTIDE SEQUENCE [LARGE SCALE GENOMIC DNA]</scope>
    <source>
        <strain evidence="2">EC202008001</strain>
        <tissue evidence="2">Blood</tissue>
    </source>
</reference>
<evidence type="ECO:0000313" key="2">
    <source>
        <dbReference type="EMBL" id="KAG7316704.1"/>
    </source>
</evidence>
<protein>
    <submittedName>
        <fullName evidence="2">Uncharacterized protein</fullName>
    </submittedName>
</protein>
<gene>
    <name evidence="2" type="ORF">KOW79_020245</name>
</gene>
<dbReference type="Proteomes" id="UP000824219">
    <property type="component" value="Linkage Group LG25"/>
</dbReference>
<keyword evidence="3" id="KW-1185">Reference proteome</keyword>
<feature type="compositionally biased region" description="Basic residues" evidence="1">
    <location>
        <begin position="9"/>
        <end position="20"/>
    </location>
</feature>
<name>A0A9D3N692_9TELE</name>
<accession>A0A9D3N692</accession>
<evidence type="ECO:0000313" key="3">
    <source>
        <dbReference type="Proteomes" id="UP000824219"/>
    </source>
</evidence>
<feature type="region of interest" description="Disordered" evidence="1">
    <location>
        <begin position="1"/>
        <end position="111"/>
    </location>
</feature>
<comment type="caution">
    <text evidence="2">The sequence shown here is derived from an EMBL/GenBank/DDBJ whole genome shotgun (WGS) entry which is preliminary data.</text>
</comment>
<feature type="compositionally biased region" description="Polar residues" evidence="1">
    <location>
        <begin position="93"/>
        <end position="111"/>
    </location>
</feature>
<sequence length="111" mass="12710">MGSSGNKQRNQRQRQRRQVNKRLADGDLAAAEQVQLASPAKRAAEPRVYEAEPADQRTQQRRRSWLAAANQRQRRQQRQPATAAGERVKRSSEQQPAPSRLQQRATASRRQ</sequence>
<dbReference type="AlphaFoldDB" id="A0A9D3N692"/>
<dbReference type="EMBL" id="JAHKSW010000025">
    <property type="protein sequence ID" value="KAG7316704.1"/>
    <property type="molecule type" value="Genomic_DNA"/>
</dbReference>